<dbReference type="AlphaFoldDB" id="A0AAE0I0M6"/>
<dbReference type="NCBIfam" id="TIGR01891">
    <property type="entry name" value="amidohydrolases"/>
    <property type="match status" value="1"/>
</dbReference>
<dbReference type="Gene3D" id="3.30.70.360">
    <property type="match status" value="1"/>
</dbReference>
<feature type="region of interest" description="Disordered" evidence="2">
    <location>
        <begin position="1"/>
        <end position="50"/>
    </location>
</feature>
<accession>A0AAE0I0M6</accession>
<dbReference type="PANTHER" id="PTHR30575">
    <property type="entry name" value="PEPTIDASE M20"/>
    <property type="match status" value="1"/>
</dbReference>
<dbReference type="Pfam" id="PF01546">
    <property type="entry name" value="Peptidase_M20"/>
    <property type="match status" value="1"/>
</dbReference>
<comment type="similarity">
    <text evidence="1">Belongs to the peptidase M20A family.</text>
</comment>
<dbReference type="SUPFAM" id="SSF55031">
    <property type="entry name" value="Bacterial exopeptidase dimerisation domain"/>
    <property type="match status" value="1"/>
</dbReference>
<dbReference type="PANTHER" id="PTHR30575:SF4">
    <property type="entry name" value="PEPTIDASE M20 DOMAIN-CONTAINING PROTEIN 2"/>
    <property type="match status" value="1"/>
</dbReference>
<dbReference type="CDD" id="cd05672">
    <property type="entry name" value="M20_ACY1L2-like"/>
    <property type="match status" value="1"/>
</dbReference>
<organism evidence="3 4">
    <name type="scientific">Apodospora peruviana</name>
    <dbReference type="NCBI Taxonomy" id="516989"/>
    <lineage>
        <taxon>Eukaryota</taxon>
        <taxon>Fungi</taxon>
        <taxon>Dikarya</taxon>
        <taxon>Ascomycota</taxon>
        <taxon>Pezizomycotina</taxon>
        <taxon>Sordariomycetes</taxon>
        <taxon>Sordariomycetidae</taxon>
        <taxon>Sordariales</taxon>
        <taxon>Lasiosphaeriaceae</taxon>
        <taxon>Apodospora</taxon>
    </lineage>
</organism>
<evidence type="ECO:0000256" key="2">
    <source>
        <dbReference type="SAM" id="MobiDB-lite"/>
    </source>
</evidence>
<evidence type="ECO:0000313" key="4">
    <source>
        <dbReference type="Proteomes" id="UP001283341"/>
    </source>
</evidence>
<dbReference type="Gene3D" id="3.40.630.10">
    <property type="entry name" value="Zn peptidases"/>
    <property type="match status" value="1"/>
</dbReference>
<reference evidence="3" key="1">
    <citation type="journal article" date="2023" name="Mol. Phylogenet. Evol.">
        <title>Genome-scale phylogeny and comparative genomics of the fungal order Sordariales.</title>
        <authorList>
            <person name="Hensen N."/>
            <person name="Bonometti L."/>
            <person name="Westerberg I."/>
            <person name="Brannstrom I.O."/>
            <person name="Guillou S."/>
            <person name="Cros-Aarteil S."/>
            <person name="Calhoun S."/>
            <person name="Haridas S."/>
            <person name="Kuo A."/>
            <person name="Mondo S."/>
            <person name="Pangilinan J."/>
            <person name="Riley R."/>
            <person name="LaButti K."/>
            <person name="Andreopoulos B."/>
            <person name="Lipzen A."/>
            <person name="Chen C."/>
            <person name="Yan M."/>
            <person name="Daum C."/>
            <person name="Ng V."/>
            <person name="Clum A."/>
            <person name="Steindorff A."/>
            <person name="Ohm R.A."/>
            <person name="Martin F."/>
            <person name="Silar P."/>
            <person name="Natvig D.O."/>
            <person name="Lalanne C."/>
            <person name="Gautier V."/>
            <person name="Ament-Velasquez S.L."/>
            <person name="Kruys A."/>
            <person name="Hutchinson M.I."/>
            <person name="Powell A.J."/>
            <person name="Barry K."/>
            <person name="Miller A.N."/>
            <person name="Grigoriev I.V."/>
            <person name="Debuchy R."/>
            <person name="Gladieux P."/>
            <person name="Hiltunen Thoren M."/>
            <person name="Johannesson H."/>
        </authorList>
    </citation>
    <scope>NUCLEOTIDE SEQUENCE</scope>
    <source>
        <strain evidence="3">CBS 118394</strain>
    </source>
</reference>
<dbReference type="InterPro" id="IPR036264">
    <property type="entry name" value="Bact_exopeptidase_dim_dom"/>
</dbReference>
<evidence type="ECO:0000313" key="3">
    <source>
        <dbReference type="EMBL" id="KAK3315927.1"/>
    </source>
</evidence>
<dbReference type="InterPro" id="IPR017144">
    <property type="entry name" value="Xaa-Arg_dipeptidase"/>
</dbReference>
<protein>
    <recommendedName>
        <fullName evidence="5">Peptidase M20 domain-containing protein 2</fullName>
    </recommendedName>
</protein>
<dbReference type="EMBL" id="JAUEDM010000005">
    <property type="protein sequence ID" value="KAK3315927.1"/>
    <property type="molecule type" value="Genomic_DNA"/>
</dbReference>
<comment type="caution">
    <text evidence="3">The sequence shown here is derived from an EMBL/GenBank/DDBJ whole genome shotgun (WGS) entry which is preliminary data.</text>
</comment>
<keyword evidence="4" id="KW-1185">Reference proteome</keyword>
<name>A0AAE0I0M6_9PEZI</name>
<gene>
    <name evidence="3" type="ORF">B0H66DRAFT_624747</name>
</gene>
<sequence>MDTSVMSFDLDPKDDPEGFVMVDRPDQTHHQPPTAVESRKSRRCEPPPKLPPPVYLTEISTYIDNLTTSLWPINKTIHDNPELGFDEVIAHETLTAFMETQPGWTVTRSAYGMTTAFVAIYGSGSPVVSFNAEMDALPGIGHACGHNLIATASVAAALATAYILSKHQLPAKVVLFGTPAEEGGGGKIKLLNAGAYTRDHKIDISLIAHPGSVPDAAMVTTTAYVRFRVEYFGREAHAAAEPWKGINALDALITAYNGLSVLRQQTMAGDVIQGHITDGGAAPNIIHAYAAGVFVVRSHSQKRLDELLEKVEACFRAGALATGATLRMTRLGAYRNHVPNRTIAERYARYFNELDPPTRIREDQNEESFASSDQGDVSFAVPSLMPGFAIPTRDGAGPHTPGFAEASGTREAFGRCLRVAKGLAGAAVDVVAVDGVLERVKEDWRRGMRDKEEYNGLGEDVAV</sequence>
<dbReference type="GO" id="GO:0016805">
    <property type="term" value="F:dipeptidase activity"/>
    <property type="evidence" value="ECO:0007669"/>
    <property type="project" value="InterPro"/>
</dbReference>
<reference evidence="3" key="2">
    <citation type="submission" date="2023-06" db="EMBL/GenBank/DDBJ databases">
        <authorList>
            <consortium name="Lawrence Berkeley National Laboratory"/>
            <person name="Haridas S."/>
            <person name="Hensen N."/>
            <person name="Bonometti L."/>
            <person name="Westerberg I."/>
            <person name="Brannstrom I.O."/>
            <person name="Guillou S."/>
            <person name="Cros-Aarteil S."/>
            <person name="Calhoun S."/>
            <person name="Kuo A."/>
            <person name="Mondo S."/>
            <person name="Pangilinan J."/>
            <person name="Riley R."/>
            <person name="Labutti K."/>
            <person name="Andreopoulos B."/>
            <person name="Lipzen A."/>
            <person name="Chen C."/>
            <person name="Yanf M."/>
            <person name="Daum C."/>
            <person name="Ng V."/>
            <person name="Clum A."/>
            <person name="Steindorff A."/>
            <person name="Ohm R."/>
            <person name="Martin F."/>
            <person name="Silar P."/>
            <person name="Natvig D."/>
            <person name="Lalanne C."/>
            <person name="Gautier V."/>
            <person name="Ament-Velasquez S.L."/>
            <person name="Kruys A."/>
            <person name="Hutchinson M.I."/>
            <person name="Powell A.J."/>
            <person name="Barry K."/>
            <person name="Miller A.N."/>
            <person name="Grigoriev I.V."/>
            <person name="Debuchy R."/>
            <person name="Gladieux P."/>
            <person name="Thoren M.H."/>
            <person name="Johannesson H."/>
        </authorList>
    </citation>
    <scope>NUCLEOTIDE SEQUENCE</scope>
    <source>
        <strain evidence="3">CBS 118394</strain>
    </source>
</reference>
<dbReference type="InterPro" id="IPR017439">
    <property type="entry name" value="Amidohydrolase"/>
</dbReference>
<dbReference type="PIRSF" id="PIRSF037226">
    <property type="entry name" value="Amidohydrolase_ACY1L2_prd"/>
    <property type="match status" value="1"/>
</dbReference>
<feature type="compositionally biased region" description="Basic and acidic residues" evidence="2">
    <location>
        <begin position="37"/>
        <end position="46"/>
    </location>
</feature>
<dbReference type="InterPro" id="IPR002933">
    <property type="entry name" value="Peptidase_M20"/>
</dbReference>
<dbReference type="FunFam" id="3.30.70.360:FF:000004">
    <property type="entry name" value="Peptidase M20 domain-containing protein 2"/>
    <property type="match status" value="1"/>
</dbReference>
<evidence type="ECO:0008006" key="5">
    <source>
        <dbReference type="Google" id="ProtNLM"/>
    </source>
</evidence>
<dbReference type="SUPFAM" id="SSF53187">
    <property type="entry name" value="Zn-dependent exopeptidases"/>
    <property type="match status" value="1"/>
</dbReference>
<evidence type="ECO:0000256" key="1">
    <source>
        <dbReference type="ARBA" id="ARBA00006247"/>
    </source>
</evidence>
<proteinExistence type="inferred from homology"/>
<dbReference type="InterPro" id="IPR052030">
    <property type="entry name" value="Peptidase_M20/M20A_hydrolases"/>
</dbReference>
<dbReference type="Proteomes" id="UP001283341">
    <property type="component" value="Unassembled WGS sequence"/>
</dbReference>